<comment type="caution">
    <text evidence="2">The sequence shown here is derived from an EMBL/GenBank/DDBJ whole genome shotgun (WGS) entry which is preliminary data.</text>
</comment>
<evidence type="ECO:0000259" key="1">
    <source>
        <dbReference type="PROSITE" id="PS50994"/>
    </source>
</evidence>
<evidence type="ECO:0000313" key="2">
    <source>
        <dbReference type="EMBL" id="KKL16839.1"/>
    </source>
</evidence>
<sequence>MDQWIELRRKIRNQEIPLRQLERETGIHRQTLRKIRDNSQPPGYQRANPIEKTRIGPYLDRIKTIIESDKEVHKKQRHTAKRILERLQAEGFDGGYTIVKDAIREIKKTSKEVFMPLSQPPGEAQVDFGHALANFGGTLKNIVFFVMSIAHSDAMFVMAFPRECTESFLEAHVRAFDFFGCVPKRISYDNTRVAVAKIFTNHKRKHTVEFKRLISHYLFEPYFCNIRRPNEKGIVEGSTANSLKLTVTTARKNIYRYFFC</sequence>
<dbReference type="InterPro" id="IPR001584">
    <property type="entry name" value="Integrase_cat-core"/>
</dbReference>
<protein>
    <recommendedName>
        <fullName evidence="1">Integrase catalytic domain-containing protein</fullName>
    </recommendedName>
</protein>
<dbReference type="EMBL" id="LAZR01039507">
    <property type="protein sequence ID" value="KKL16839.1"/>
    <property type="molecule type" value="Genomic_DNA"/>
</dbReference>
<dbReference type="PANTHER" id="PTHR35004:SF7">
    <property type="entry name" value="INTEGRASE PROTEIN"/>
    <property type="match status" value="1"/>
</dbReference>
<gene>
    <name evidence="2" type="ORF">LCGC14_2491560</name>
</gene>
<name>A0A0F9B4P6_9ZZZZ</name>
<dbReference type="PANTHER" id="PTHR35004">
    <property type="entry name" value="TRANSPOSASE RV3428C-RELATED"/>
    <property type="match status" value="1"/>
</dbReference>
<reference evidence="2" key="1">
    <citation type="journal article" date="2015" name="Nature">
        <title>Complex archaea that bridge the gap between prokaryotes and eukaryotes.</title>
        <authorList>
            <person name="Spang A."/>
            <person name="Saw J.H."/>
            <person name="Jorgensen S.L."/>
            <person name="Zaremba-Niedzwiedzka K."/>
            <person name="Martijn J."/>
            <person name="Lind A.E."/>
            <person name="van Eijk R."/>
            <person name="Schleper C."/>
            <person name="Guy L."/>
            <person name="Ettema T.J."/>
        </authorList>
    </citation>
    <scope>NUCLEOTIDE SEQUENCE</scope>
</reference>
<dbReference type="InterPro" id="IPR036397">
    <property type="entry name" value="RNaseH_sf"/>
</dbReference>
<accession>A0A0F9B4P6</accession>
<dbReference type="GO" id="GO:0003676">
    <property type="term" value="F:nucleic acid binding"/>
    <property type="evidence" value="ECO:0007669"/>
    <property type="project" value="InterPro"/>
</dbReference>
<organism evidence="2">
    <name type="scientific">marine sediment metagenome</name>
    <dbReference type="NCBI Taxonomy" id="412755"/>
    <lineage>
        <taxon>unclassified sequences</taxon>
        <taxon>metagenomes</taxon>
        <taxon>ecological metagenomes</taxon>
    </lineage>
</organism>
<dbReference type="Gene3D" id="3.30.420.10">
    <property type="entry name" value="Ribonuclease H-like superfamily/Ribonuclease H"/>
    <property type="match status" value="1"/>
</dbReference>
<proteinExistence type="predicted"/>
<dbReference type="NCBIfam" id="NF033546">
    <property type="entry name" value="transpos_IS21"/>
    <property type="match status" value="1"/>
</dbReference>
<feature type="domain" description="Integrase catalytic" evidence="1">
    <location>
        <begin position="116"/>
        <end position="236"/>
    </location>
</feature>
<dbReference type="AlphaFoldDB" id="A0A0F9B4P6"/>
<dbReference type="PROSITE" id="PS50994">
    <property type="entry name" value="INTEGRASE"/>
    <property type="match status" value="1"/>
</dbReference>
<dbReference type="GO" id="GO:0015074">
    <property type="term" value="P:DNA integration"/>
    <property type="evidence" value="ECO:0007669"/>
    <property type="project" value="InterPro"/>
</dbReference>